<sequence>MPSIPYQFRFEANAVDELRTRIAQTRWPRRFTAQNWDFGVDQDYLRDVVDYWRDGFDFEDAERRINAVPNYLTSIDGLPIHHLHSRSAQEDAVPVLLLHGWPGSIVEFLEVIEKLSAPESAELESFHVVAPSLQGFGASPGIGEPGMTPVRIAHRMAALMRELGYEQFVVHGGDWGTLLATHIASLYPQRVLGLHVTLTHPIPPGDVPEAMALVQDHEREWLKGNEFNALDGRGYFEIQKTRPETLGFALNDSPAGWCAWVLDKFYQWTDCERDGIRDVRHAVSWEKFLANLSVYWFTDTISSAMHFYREQYLALRNGTGAAGEVVVPTGAGIFPQEILKSPRAWYQRRFPLVHWTEHEAGGHFGAMERPEAFASDLRAFVQTVADLGPVALEQSKSGRTAKMRVDRPDGGAGCRHYT</sequence>
<accession>A0A6L9GAL5</accession>
<feature type="active site" description="Nucleophile" evidence="4">
    <location>
        <position position="174"/>
    </location>
</feature>
<evidence type="ECO:0000313" key="7">
    <source>
        <dbReference type="EMBL" id="NAZ17445.1"/>
    </source>
</evidence>
<evidence type="ECO:0000313" key="8">
    <source>
        <dbReference type="Proteomes" id="UP000477543"/>
    </source>
</evidence>
<dbReference type="PRINTS" id="PR00412">
    <property type="entry name" value="EPOXHYDRLASE"/>
</dbReference>
<dbReference type="PANTHER" id="PTHR21661:SF35">
    <property type="entry name" value="EPOXIDE HYDROLASE"/>
    <property type="match status" value="1"/>
</dbReference>
<feature type="active site" description="Proton donor" evidence="4">
    <location>
        <position position="308"/>
    </location>
</feature>
<evidence type="ECO:0000256" key="4">
    <source>
        <dbReference type="PIRSR" id="PIRSR001112-1"/>
    </source>
</evidence>
<evidence type="ECO:0000259" key="6">
    <source>
        <dbReference type="Pfam" id="PF06441"/>
    </source>
</evidence>
<feature type="region of interest" description="Disordered" evidence="5">
    <location>
        <begin position="396"/>
        <end position="418"/>
    </location>
</feature>
<evidence type="ECO:0000256" key="2">
    <source>
        <dbReference type="ARBA" id="ARBA00022797"/>
    </source>
</evidence>
<dbReference type="GO" id="GO:0004301">
    <property type="term" value="F:epoxide hydrolase activity"/>
    <property type="evidence" value="ECO:0007669"/>
    <property type="project" value="TreeGrafter"/>
</dbReference>
<comment type="caution">
    <text evidence="7">The sequence shown here is derived from an EMBL/GenBank/DDBJ whole genome shotgun (WGS) entry which is preliminary data.</text>
</comment>
<keyword evidence="3 7" id="KW-0378">Hydrolase</keyword>
<evidence type="ECO:0000256" key="1">
    <source>
        <dbReference type="ARBA" id="ARBA00010088"/>
    </source>
</evidence>
<dbReference type="InterPro" id="IPR016292">
    <property type="entry name" value="Epoxide_hydrolase"/>
</dbReference>
<dbReference type="Proteomes" id="UP000477543">
    <property type="component" value="Unassembled WGS sequence"/>
</dbReference>
<dbReference type="InterPro" id="IPR010497">
    <property type="entry name" value="Epoxide_hydro_N"/>
</dbReference>
<dbReference type="AlphaFoldDB" id="A0A6L9GAL5"/>
<dbReference type="PANTHER" id="PTHR21661">
    <property type="entry name" value="EPOXIDE HYDROLASE 1-RELATED"/>
    <property type="match status" value="1"/>
</dbReference>
<keyword evidence="2" id="KW-0058">Aromatic hydrocarbons catabolism</keyword>
<protein>
    <submittedName>
        <fullName evidence="7">Alpha/beta fold hydrolase</fullName>
    </submittedName>
</protein>
<comment type="similarity">
    <text evidence="1">Belongs to the peptidase S33 family.</text>
</comment>
<feature type="active site" description="Proton acceptor" evidence="4">
    <location>
        <position position="363"/>
    </location>
</feature>
<name>A0A6L9GAL5_9MICC</name>
<dbReference type="RefSeq" id="WP_161449888.1">
    <property type="nucleotide sequence ID" value="NZ_WYDN01000017.1"/>
</dbReference>
<dbReference type="GO" id="GO:0097176">
    <property type="term" value="P:epoxide metabolic process"/>
    <property type="evidence" value="ECO:0007669"/>
    <property type="project" value="TreeGrafter"/>
</dbReference>
<dbReference type="Pfam" id="PF06441">
    <property type="entry name" value="EHN"/>
    <property type="match status" value="1"/>
</dbReference>
<reference evidence="7 8" key="1">
    <citation type="submission" date="2020-01" db="EMBL/GenBank/DDBJ databases">
        <title>Glutamicibacter soli M275.</title>
        <authorList>
            <person name="Meng X."/>
        </authorList>
    </citation>
    <scope>NUCLEOTIDE SEQUENCE [LARGE SCALE GENOMIC DNA]</scope>
    <source>
        <strain evidence="7 8">M275</strain>
    </source>
</reference>
<dbReference type="InterPro" id="IPR029058">
    <property type="entry name" value="AB_hydrolase_fold"/>
</dbReference>
<dbReference type="Gene3D" id="3.40.50.1820">
    <property type="entry name" value="alpha/beta hydrolase"/>
    <property type="match status" value="1"/>
</dbReference>
<organism evidence="7 8">
    <name type="scientific">Glutamicibacter soli</name>
    <dbReference type="NCBI Taxonomy" id="453836"/>
    <lineage>
        <taxon>Bacteria</taxon>
        <taxon>Bacillati</taxon>
        <taxon>Actinomycetota</taxon>
        <taxon>Actinomycetes</taxon>
        <taxon>Micrococcales</taxon>
        <taxon>Micrococcaceae</taxon>
        <taxon>Glutamicibacter</taxon>
    </lineage>
</organism>
<dbReference type="SUPFAM" id="SSF53474">
    <property type="entry name" value="alpha/beta-Hydrolases"/>
    <property type="match status" value="1"/>
</dbReference>
<proteinExistence type="inferred from homology"/>
<evidence type="ECO:0000256" key="5">
    <source>
        <dbReference type="SAM" id="MobiDB-lite"/>
    </source>
</evidence>
<dbReference type="EMBL" id="WYDN01000017">
    <property type="protein sequence ID" value="NAZ17445.1"/>
    <property type="molecule type" value="Genomic_DNA"/>
</dbReference>
<dbReference type="PIRSF" id="PIRSF001112">
    <property type="entry name" value="Epoxide_hydrolase"/>
    <property type="match status" value="1"/>
</dbReference>
<evidence type="ECO:0000256" key="3">
    <source>
        <dbReference type="ARBA" id="ARBA00022801"/>
    </source>
</evidence>
<gene>
    <name evidence="7" type="ORF">GT020_15435</name>
</gene>
<feature type="domain" description="Epoxide hydrolase N-terminal" evidence="6">
    <location>
        <begin position="5"/>
        <end position="108"/>
    </location>
</feature>
<dbReference type="InterPro" id="IPR000639">
    <property type="entry name" value="Epox_hydrolase-like"/>
</dbReference>